<organism evidence="5 6">
    <name type="scientific">Sphingomonas rustica</name>
    <dbReference type="NCBI Taxonomy" id="3103142"/>
    <lineage>
        <taxon>Bacteria</taxon>
        <taxon>Pseudomonadati</taxon>
        <taxon>Pseudomonadota</taxon>
        <taxon>Alphaproteobacteria</taxon>
        <taxon>Sphingomonadales</taxon>
        <taxon>Sphingomonadaceae</taxon>
        <taxon>Sphingomonas</taxon>
    </lineage>
</organism>
<keyword evidence="2" id="KW-0238">DNA-binding</keyword>
<evidence type="ECO:0000313" key="5">
    <source>
        <dbReference type="EMBL" id="MEN3746817.1"/>
    </source>
</evidence>
<dbReference type="EMBL" id="JBDIZK010000003">
    <property type="protein sequence ID" value="MEN3746817.1"/>
    <property type="molecule type" value="Genomic_DNA"/>
</dbReference>
<dbReference type="SMART" id="SM00419">
    <property type="entry name" value="HTH_CRP"/>
    <property type="match status" value="1"/>
</dbReference>
<dbReference type="PROSITE" id="PS51063">
    <property type="entry name" value="HTH_CRP_2"/>
    <property type="match status" value="1"/>
</dbReference>
<dbReference type="Gene3D" id="2.60.120.10">
    <property type="entry name" value="Jelly Rolls"/>
    <property type="match status" value="1"/>
</dbReference>
<dbReference type="Gene3D" id="1.10.10.10">
    <property type="entry name" value="Winged helix-like DNA-binding domain superfamily/Winged helix DNA-binding domain"/>
    <property type="match status" value="1"/>
</dbReference>
<keyword evidence="1" id="KW-0805">Transcription regulation</keyword>
<comment type="caution">
    <text evidence="5">The sequence shown here is derived from an EMBL/GenBank/DDBJ whole genome shotgun (WGS) entry which is preliminary data.</text>
</comment>
<dbReference type="InterPro" id="IPR014710">
    <property type="entry name" value="RmlC-like_jellyroll"/>
</dbReference>
<dbReference type="InterPro" id="IPR050397">
    <property type="entry name" value="Env_Response_Regulators"/>
</dbReference>
<evidence type="ECO:0000313" key="6">
    <source>
        <dbReference type="Proteomes" id="UP001427805"/>
    </source>
</evidence>
<dbReference type="InterPro" id="IPR018490">
    <property type="entry name" value="cNMP-bd_dom_sf"/>
</dbReference>
<dbReference type="PANTHER" id="PTHR24567:SF68">
    <property type="entry name" value="DNA-BINDING TRANSCRIPTIONAL DUAL REGULATOR CRP"/>
    <property type="match status" value="1"/>
</dbReference>
<keyword evidence="3" id="KW-0804">Transcription</keyword>
<dbReference type="Proteomes" id="UP001427805">
    <property type="component" value="Unassembled WGS sequence"/>
</dbReference>
<sequence>MQRLTVSTSEALDRFISRVSRRSPLSDDEAAALLALPATIQRARGNADIVSPGELVEQSCLVVDGMLGRFVQMVDGRRQITAMYVAGDMCDLHSVVVPRADGALQALSNVVVLRIPHDDLRRIAKRYPAIVEAFWRDCVVDASIQSVWMANMGRLDAKARMAHLLCEIGTRLEHAGVAKRDRFAFEATQSHLADALGLTPVHVNRTLQDLRSTGFVAIGNRRVEISDWAALAAIAGFDPAYLHLDQDTVSAATAWRHAPASRA</sequence>
<reference evidence="5 6" key="1">
    <citation type="submission" date="2024-05" db="EMBL/GenBank/DDBJ databases">
        <title>Sphingomonas sp. HF-S3 16S ribosomal RNA gene Genome sequencing and assembly.</title>
        <authorList>
            <person name="Lee H."/>
        </authorList>
    </citation>
    <scope>NUCLEOTIDE SEQUENCE [LARGE SCALE GENOMIC DNA]</scope>
    <source>
        <strain evidence="5 6">HF-S3</strain>
    </source>
</reference>
<dbReference type="Pfam" id="PF13545">
    <property type="entry name" value="HTH_Crp_2"/>
    <property type="match status" value="1"/>
</dbReference>
<evidence type="ECO:0000259" key="4">
    <source>
        <dbReference type="PROSITE" id="PS51063"/>
    </source>
</evidence>
<dbReference type="SUPFAM" id="SSF51206">
    <property type="entry name" value="cAMP-binding domain-like"/>
    <property type="match status" value="1"/>
</dbReference>
<name>A0ABV0B8T7_9SPHN</name>
<feature type="domain" description="HTH crp-type" evidence="4">
    <location>
        <begin position="155"/>
        <end position="229"/>
    </location>
</feature>
<dbReference type="InterPro" id="IPR036388">
    <property type="entry name" value="WH-like_DNA-bd_sf"/>
</dbReference>
<dbReference type="InterPro" id="IPR012318">
    <property type="entry name" value="HTH_CRP"/>
</dbReference>
<dbReference type="Pfam" id="PF00027">
    <property type="entry name" value="cNMP_binding"/>
    <property type="match status" value="1"/>
</dbReference>
<proteinExistence type="predicted"/>
<protein>
    <submittedName>
        <fullName evidence="5">Crp/Fnr family transcriptional regulator</fullName>
    </submittedName>
</protein>
<dbReference type="CDD" id="cd00038">
    <property type="entry name" value="CAP_ED"/>
    <property type="match status" value="1"/>
</dbReference>
<dbReference type="InterPro" id="IPR036390">
    <property type="entry name" value="WH_DNA-bd_sf"/>
</dbReference>
<dbReference type="InterPro" id="IPR000595">
    <property type="entry name" value="cNMP-bd_dom"/>
</dbReference>
<accession>A0ABV0B8T7</accession>
<keyword evidence="6" id="KW-1185">Reference proteome</keyword>
<dbReference type="RefSeq" id="WP_346245814.1">
    <property type="nucleotide sequence ID" value="NZ_JBDIZK010000003.1"/>
</dbReference>
<dbReference type="PANTHER" id="PTHR24567">
    <property type="entry name" value="CRP FAMILY TRANSCRIPTIONAL REGULATORY PROTEIN"/>
    <property type="match status" value="1"/>
</dbReference>
<evidence type="ECO:0000256" key="1">
    <source>
        <dbReference type="ARBA" id="ARBA00023015"/>
    </source>
</evidence>
<evidence type="ECO:0000256" key="3">
    <source>
        <dbReference type="ARBA" id="ARBA00023163"/>
    </source>
</evidence>
<evidence type="ECO:0000256" key="2">
    <source>
        <dbReference type="ARBA" id="ARBA00023125"/>
    </source>
</evidence>
<gene>
    <name evidence="5" type="ORF">TPR58_06545</name>
</gene>
<dbReference type="SUPFAM" id="SSF46785">
    <property type="entry name" value="Winged helix' DNA-binding domain"/>
    <property type="match status" value="1"/>
</dbReference>